<dbReference type="AlphaFoldDB" id="G8BR32"/>
<feature type="compositionally biased region" description="Polar residues" evidence="1">
    <location>
        <begin position="187"/>
        <end position="199"/>
    </location>
</feature>
<dbReference type="OMA" id="LYVEWND"/>
<evidence type="ECO:0000313" key="3">
    <source>
        <dbReference type="Proteomes" id="UP000005666"/>
    </source>
</evidence>
<gene>
    <name evidence="2" type="primary">TPHA0C00510</name>
    <name evidence="2" type="ordered locus">TPHA_0C00510</name>
</gene>
<dbReference type="RefSeq" id="XP_003684642.1">
    <property type="nucleotide sequence ID" value="XM_003684594.1"/>
</dbReference>
<evidence type="ECO:0000313" key="2">
    <source>
        <dbReference type="EMBL" id="CCE62208.1"/>
    </source>
</evidence>
<dbReference type="HOGENOM" id="CLU_1107730_0_0_1"/>
<organism evidence="2 3">
    <name type="scientific">Tetrapisispora phaffii (strain ATCC 24235 / CBS 4417 / NBRC 1672 / NRRL Y-8282 / UCD 70-5)</name>
    <name type="common">Yeast</name>
    <name type="synonym">Fabospora phaffii</name>
    <dbReference type="NCBI Taxonomy" id="1071381"/>
    <lineage>
        <taxon>Eukaryota</taxon>
        <taxon>Fungi</taxon>
        <taxon>Dikarya</taxon>
        <taxon>Ascomycota</taxon>
        <taxon>Saccharomycotina</taxon>
        <taxon>Saccharomycetes</taxon>
        <taxon>Saccharomycetales</taxon>
        <taxon>Saccharomycetaceae</taxon>
        <taxon>Tetrapisispora</taxon>
    </lineage>
</organism>
<name>G8BR32_TETPH</name>
<dbReference type="OrthoDB" id="4038621at2759"/>
<dbReference type="EMBL" id="HE612858">
    <property type="protein sequence ID" value="CCE62208.1"/>
    <property type="molecule type" value="Genomic_DNA"/>
</dbReference>
<proteinExistence type="predicted"/>
<dbReference type="Proteomes" id="UP000005666">
    <property type="component" value="Chromosome 3"/>
</dbReference>
<sequence length="251" mass="28532">MSSYRDSYFQYQHYIESYHTLYVEWNDDKFPLIEEEFGNKAGLDTDKAHLGNADRSISSNNVDNDTINRSGSGIDGVNNNMGYWDQFHDEEDWELFRSFHLGSNGIVTFNIMNGNNDNGGGNGYIDNDNVTIDFDDIAGQVLIKGAKHLKDGLQPESRFHTRNAGNNNIFDFENNNLVNNHDGTAEDQPSSQQDMNSNQEESDDSKSPQNTKYIQIRNDAVPETVSGIIFSQQRGALQIARKRCNNWNDWV</sequence>
<reference evidence="2 3" key="1">
    <citation type="journal article" date="2011" name="Proc. Natl. Acad. Sci. U.S.A.">
        <title>Evolutionary erosion of yeast sex chromosomes by mating-type switching accidents.</title>
        <authorList>
            <person name="Gordon J.L."/>
            <person name="Armisen D."/>
            <person name="Proux-Wera E."/>
            <person name="Oheigeartaigh S.S."/>
            <person name="Byrne K.P."/>
            <person name="Wolfe K.H."/>
        </authorList>
    </citation>
    <scope>NUCLEOTIDE SEQUENCE [LARGE SCALE GENOMIC DNA]</scope>
    <source>
        <strain evidence="3">ATCC 24235 / CBS 4417 / NBRC 1672 / NRRL Y-8282 / UCD 70-5</strain>
    </source>
</reference>
<dbReference type="KEGG" id="tpf:TPHA_0C00510"/>
<evidence type="ECO:0008006" key="4">
    <source>
        <dbReference type="Google" id="ProtNLM"/>
    </source>
</evidence>
<keyword evidence="3" id="KW-1185">Reference proteome</keyword>
<evidence type="ECO:0000256" key="1">
    <source>
        <dbReference type="SAM" id="MobiDB-lite"/>
    </source>
</evidence>
<protein>
    <recommendedName>
        <fullName evidence="4">Anaphase-promoting complex subunit 13</fullName>
    </recommendedName>
</protein>
<dbReference type="STRING" id="1071381.G8BR32"/>
<feature type="region of interest" description="Disordered" evidence="1">
    <location>
        <begin position="173"/>
        <end position="210"/>
    </location>
</feature>
<dbReference type="eggNOG" id="ENOG502S9HM">
    <property type="taxonomic scope" value="Eukaryota"/>
</dbReference>
<accession>G8BR32</accession>
<dbReference type="GeneID" id="11533773"/>